<keyword evidence="2" id="KW-0472">Membrane</keyword>
<protein>
    <recommendedName>
        <fullName evidence="5">Peptide zinc metalloprotease protein</fullName>
    </recommendedName>
</protein>
<accession>A0A918F4Z1</accession>
<dbReference type="RefSeq" id="WP_189560929.1">
    <property type="nucleotide sequence ID" value="NZ_BMTE01000013.1"/>
</dbReference>
<evidence type="ECO:0000313" key="4">
    <source>
        <dbReference type="Proteomes" id="UP000656732"/>
    </source>
</evidence>
<evidence type="ECO:0000313" key="3">
    <source>
        <dbReference type="EMBL" id="GGR01821.1"/>
    </source>
</evidence>
<dbReference type="Proteomes" id="UP000656732">
    <property type="component" value="Unassembled WGS sequence"/>
</dbReference>
<feature type="transmembrane region" description="Helical" evidence="2">
    <location>
        <begin position="179"/>
        <end position="202"/>
    </location>
</feature>
<gene>
    <name evidence="3" type="ORF">GCM10010280_57190</name>
</gene>
<dbReference type="AlphaFoldDB" id="A0A918F4Z1"/>
<evidence type="ECO:0008006" key="5">
    <source>
        <dbReference type="Google" id="ProtNLM"/>
    </source>
</evidence>
<feature type="transmembrane region" description="Helical" evidence="2">
    <location>
        <begin position="369"/>
        <end position="387"/>
    </location>
</feature>
<dbReference type="EMBL" id="BMTU01000015">
    <property type="protein sequence ID" value="GGR01821.1"/>
    <property type="molecule type" value="Genomic_DNA"/>
</dbReference>
<dbReference type="NCBIfam" id="NF041824">
    <property type="entry name" value="daptide_HExxH"/>
    <property type="match status" value="1"/>
</dbReference>
<name>A0A918F4Z1_9ACTN</name>
<evidence type="ECO:0000256" key="2">
    <source>
        <dbReference type="SAM" id="Phobius"/>
    </source>
</evidence>
<dbReference type="PANTHER" id="PTHR13325">
    <property type="entry name" value="PROTEASE M50 MEMBRANE-BOUND TRANSCRIPTION FACTOR SITE 2 PROTEASE"/>
    <property type="match status" value="1"/>
</dbReference>
<evidence type="ECO:0000256" key="1">
    <source>
        <dbReference type="SAM" id="MobiDB-lite"/>
    </source>
</evidence>
<dbReference type="GO" id="GO:0004222">
    <property type="term" value="F:metalloendopeptidase activity"/>
    <property type="evidence" value="ECO:0007669"/>
    <property type="project" value="InterPro"/>
</dbReference>
<dbReference type="GO" id="GO:0005737">
    <property type="term" value="C:cytoplasm"/>
    <property type="evidence" value="ECO:0007669"/>
    <property type="project" value="TreeGrafter"/>
</dbReference>
<reference evidence="3" key="1">
    <citation type="journal article" date="2014" name="Int. J. Syst. Evol. Microbiol.">
        <title>Complete genome sequence of Corynebacterium casei LMG S-19264T (=DSM 44701T), isolated from a smear-ripened cheese.</title>
        <authorList>
            <consortium name="US DOE Joint Genome Institute (JGI-PGF)"/>
            <person name="Walter F."/>
            <person name="Albersmeier A."/>
            <person name="Kalinowski J."/>
            <person name="Ruckert C."/>
        </authorList>
    </citation>
    <scope>NUCLEOTIDE SEQUENCE</scope>
    <source>
        <strain evidence="3">JCM 4403</strain>
    </source>
</reference>
<feature type="region of interest" description="Disordered" evidence="1">
    <location>
        <begin position="1"/>
        <end position="29"/>
    </location>
</feature>
<keyword evidence="4" id="KW-1185">Reference proteome</keyword>
<sequence length="552" mass="58397">MPTLTLTRPKPPAAPAAPDLEHPRTASHVAVHEPAEQDAPWVVQRGETQHFRVGADLARLIRALDGTRDHRELADTLGTPWTADDIGTAVRSLADKKLLDDGTPPRKVRRVKLVPPLTVQFTVLRPDRLLRRMAPLTRLLFRRSVSVAATVIALGGLLALAVCSPQLGDAVSRPMHLTAYLAVVVGIVATTAVHEFAHGAVLTHHGGRPTRMGFMLFYMSPAFFCDVSDGWRLGQPRHRVQIALAGVFVQAVAAGAAAIAALFVPADSGWRGPLLVMALTTYITCAVNLLPLVKLDGYIALMSHLDISHLREKAMTDALAALSRAAFGGHYRRELPGKPWAVPYGLACLLFPLYLVGTALTLWSGMLQRLGFTGAALFALGIGYLLWRLAKGYVKLAVTARRSGARPARVLAVSLAGAALIAAAAAGIKVPATYSAGYTVADDGTVSLVVQDGSGGGQLLTEGARVELRRNGLLSRPLLATGRLESVASKPQTAPLSALIPVSGGSDLLPVRGYPLTVDGVPAERSGVAEVDAGTHPLGTWLAVTYLSPLLP</sequence>
<dbReference type="GO" id="GO:0016020">
    <property type="term" value="C:membrane"/>
    <property type="evidence" value="ECO:0007669"/>
    <property type="project" value="InterPro"/>
</dbReference>
<feature type="transmembrane region" description="Helical" evidence="2">
    <location>
        <begin position="242"/>
        <end position="264"/>
    </location>
</feature>
<dbReference type="InterPro" id="IPR001193">
    <property type="entry name" value="MBTPS2"/>
</dbReference>
<dbReference type="PANTHER" id="PTHR13325:SF3">
    <property type="entry name" value="MEMBRANE-BOUND TRANSCRIPTION FACTOR SITE-2 PROTEASE"/>
    <property type="match status" value="1"/>
</dbReference>
<feature type="transmembrane region" description="Helical" evidence="2">
    <location>
        <begin position="408"/>
        <end position="428"/>
    </location>
</feature>
<keyword evidence="2" id="KW-0812">Transmembrane</keyword>
<dbReference type="GO" id="GO:0031293">
    <property type="term" value="P:membrane protein intracellular domain proteolysis"/>
    <property type="evidence" value="ECO:0007669"/>
    <property type="project" value="TreeGrafter"/>
</dbReference>
<feature type="transmembrane region" description="Helical" evidence="2">
    <location>
        <begin position="341"/>
        <end position="363"/>
    </location>
</feature>
<comment type="caution">
    <text evidence="3">The sequence shown here is derived from an EMBL/GenBank/DDBJ whole genome shotgun (WGS) entry which is preliminary data.</text>
</comment>
<feature type="transmembrane region" description="Helical" evidence="2">
    <location>
        <begin position="140"/>
        <end position="167"/>
    </location>
</feature>
<dbReference type="InterPro" id="IPR049694">
    <property type="entry name" value="Daptide_HExxH"/>
</dbReference>
<reference evidence="3" key="2">
    <citation type="submission" date="2020-09" db="EMBL/GenBank/DDBJ databases">
        <authorList>
            <person name="Sun Q."/>
            <person name="Ohkuma M."/>
        </authorList>
    </citation>
    <scope>NUCLEOTIDE SEQUENCE</scope>
    <source>
        <strain evidence="3">JCM 4403</strain>
    </source>
</reference>
<feature type="compositionally biased region" description="Basic and acidic residues" evidence="1">
    <location>
        <begin position="19"/>
        <end position="29"/>
    </location>
</feature>
<feature type="transmembrane region" description="Helical" evidence="2">
    <location>
        <begin position="270"/>
        <end position="293"/>
    </location>
</feature>
<organism evidence="3 4">
    <name type="scientific">Streptomyces pilosus</name>
    <dbReference type="NCBI Taxonomy" id="28893"/>
    <lineage>
        <taxon>Bacteria</taxon>
        <taxon>Bacillati</taxon>
        <taxon>Actinomycetota</taxon>
        <taxon>Actinomycetes</taxon>
        <taxon>Kitasatosporales</taxon>
        <taxon>Streptomycetaceae</taxon>
        <taxon>Streptomyces</taxon>
    </lineage>
</organism>
<proteinExistence type="predicted"/>
<keyword evidence="2" id="KW-1133">Transmembrane helix</keyword>